<dbReference type="AlphaFoldDB" id="A0A9N8MAW5"/>
<keyword evidence="3" id="KW-1185">Reference proteome</keyword>
<evidence type="ECO:0000313" key="3">
    <source>
        <dbReference type="Proteomes" id="UP000836404"/>
    </source>
</evidence>
<proteinExistence type="predicted"/>
<organism evidence="2 3">
    <name type="scientific">Tilletia laevis</name>
    <dbReference type="NCBI Taxonomy" id="157183"/>
    <lineage>
        <taxon>Eukaryota</taxon>
        <taxon>Fungi</taxon>
        <taxon>Dikarya</taxon>
        <taxon>Basidiomycota</taxon>
        <taxon>Ustilaginomycotina</taxon>
        <taxon>Exobasidiomycetes</taxon>
        <taxon>Tilletiales</taxon>
        <taxon>Tilletiaceae</taxon>
        <taxon>Tilletia</taxon>
    </lineage>
</organism>
<dbReference type="EMBL" id="CAJHJF010007584">
    <property type="protein sequence ID" value="CAD6963804.1"/>
    <property type="molecule type" value="Genomic_DNA"/>
</dbReference>
<protein>
    <recommendedName>
        <fullName evidence="1">E3 ubiquitin-protein ligase listerin N-terminal domain-containing protein</fullName>
    </recommendedName>
</protein>
<dbReference type="InterPro" id="IPR054476">
    <property type="entry name" value="Ltn1_N"/>
</dbReference>
<gene>
    <name evidence="2" type="ORF">JKILLFL_G2569</name>
</gene>
<sequence length="97" mass="11116">MLPSWVHIFPRLSISSTRRLRILTAQILSDLLQLPDVRSKLLFSPQYAETLIESWAVLAWDTDQQTARIAREVWDKSVSWKSSEKDSARHACAAAHL</sequence>
<dbReference type="Pfam" id="PF22958">
    <property type="entry name" value="Ltn1_1st"/>
    <property type="match status" value="1"/>
</dbReference>
<accession>A0A9N8MAW5</accession>
<dbReference type="Proteomes" id="UP000836404">
    <property type="component" value="Unassembled WGS sequence"/>
</dbReference>
<comment type="caution">
    <text evidence="2">The sequence shown here is derived from an EMBL/GenBank/DDBJ whole genome shotgun (WGS) entry which is preliminary data.</text>
</comment>
<feature type="domain" description="E3 ubiquitin-protein ligase listerin N-terminal" evidence="1">
    <location>
        <begin position="1"/>
        <end position="79"/>
    </location>
</feature>
<evidence type="ECO:0000259" key="1">
    <source>
        <dbReference type="Pfam" id="PF22958"/>
    </source>
</evidence>
<reference evidence="2 3" key="1">
    <citation type="submission" date="2020-10" db="EMBL/GenBank/DDBJ databases">
        <authorList>
            <person name="Sedaghatjoo S."/>
        </authorList>
    </citation>
    <scope>NUCLEOTIDE SEQUENCE [LARGE SCALE GENOMIC DNA]</scope>
    <source>
        <strain evidence="2 3">LLFL</strain>
    </source>
</reference>
<evidence type="ECO:0000313" key="2">
    <source>
        <dbReference type="EMBL" id="CAD6963804.1"/>
    </source>
</evidence>
<name>A0A9N8MAW5_9BASI</name>